<feature type="transmembrane region" description="Helical" evidence="3">
    <location>
        <begin position="12"/>
        <end position="34"/>
    </location>
</feature>
<dbReference type="PROSITE" id="PS50198">
    <property type="entry name" value="PPIC_PPIASE_2"/>
    <property type="match status" value="1"/>
</dbReference>
<dbReference type="SUPFAM" id="SSF54534">
    <property type="entry name" value="FKBP-like"/>
    <property type="match status" value="1"/>
</dbReference>
<dbReference type="GO" id="GO:0003755">
    <property type="term" value="F:peptidyl-prolyl cis-trans isomerase activity"/>
    <property type="evidence" value="ECO:0007669"/>
    <property type="project" value="UniProtKB-KW"/>
</dbReference>
<proteinExistence type="predicted"/>
<dbReference type="SUPFAM" id="SSF109998">
    <property type="entry name" value="Triger factor/SurA peptide-binding domain-like"/>
    <property type="match status" value="1"/>
</dbReference>
<organism evidence="5 6">
    <name type="scientific">Aerophobetes bacterium</name>
    <dbReference type="NCBI Taxonomy" id="2030807"/>
    <lineage>
        <taxon>Bacteria</taxon>
        <taxon>Candidatus Aerophobota</taxon>
    </lineage>
</organism>
<gene>
    <name evidence="5" type="ORF">DRJ04_06960</name>
</gene>
<evidence type="ECO:0000313" key="5">
    <source>
        <dbReference type="EMBL" id="RLE12021.1"/>
    </source>
</evidence>
<dbReference type="InterPro" id="IPR000297">
    <property type="entry name" value="PPIase_PpiC"/>
</dbReference>
<protein>
    <recommendedName>
        <fullName evidence="4">PpiC domain-containing protein</fullName>
    </recommendedName>
</protein>
<evidence type="ECO:0000256" key="3">
    <source>
        <dbReference type="SAM" id="Phobius"/>
    </source>
</evidence>
<dbReference type="InterPro" id="IPR046357">
    <property type="entry name" value="PPIase_dom_sf"/>
</dbReference>
<keyword evidence="3" id="KW-1133">Transmembrane helix</keyword>
<reference evidence="5 6" key="1">
    <citation type="submission" date="2018-06" db="EMBL/GenBank/DDBJ databases">
        <title>Extensive metabolic versatility and redundancy in microbially diverse, dynamic hydrothermal sediments.</title>
        <authorList>
            <person name="Dombrowski N."/>
            <person name="Teske A."/>
            <person name="Baker B.J."/>
        </authorList>
    </citation>
    <scope>NUCLEOTIDE SEQUENCE [LARGE SCALE GENOMIC DNA]</scope>
    <source>
        <strain evidence="5">B3_G15</strain>
    </source>
</reference>
<dbReference type="PANTHER" id="PTHR47245:SF2">
    <property type="entry name" value="PEPTIDYL-PROLYL CIS-TRANS ISOMERASE HP_0175-RELATED"/>
    <property type="match status" value="1"/>
</dbReference>
<dbReference type="InterPro" id="IPR027304">
    <property type="entry name" value="Trigger_fact/SurA_dom_sf"/>
</dbReference>
<accession>A0A662DCH2</accession>
<dbReference type="InterPro" id="IPR050245">
    <property type="entry name" value="PrsA_foldase"/>
</dbReference>
<dbReference type="Gene3D" id="3.10.50.40">
    <property type="match status" value="2"/>
</dbReference>
<dbReference type="Proteomes" id="UP000280417">
    <property type="component" value="Unassembled WGS sequence"/>
</dbReference>
<keyword evidence="3" id="KW-0472">Membrane</keyword>
<name>A0A662DCH2_UNCAE</name>
<evidence type="ECO:0000313" key="6">
    <source>
        <dbReference type="Proteomes" id="UP000280417"/>
    </source>
</evidence>
<keyword evidence="1" id="KW-0697">Rotamase</keyword>
<keyword evidence="1" id="KW-0413">Isomerase</keyword>
<evidence type="ECO:0000256" key="2">
    <source>
        <dbReference type="SAM" id="Coils"/>
    </source>
</evidence>
<keyword evidence="2" id="KW-0175">Coiled coil</keyword>
<dbReference type="AlphaFoldDB" id="A0A662DCH2"/>
<feature type="coiled-coil region" evidence="2">
    <location>
        <begin position="227"/>
        <end position="254"/>
    </location>
</feature>
<evidence type="ECO:0000256" key="1">
    <source>
        <dbReference type="PROSITE-ProRule" id="PRU00278"/>
    </source>
</evidence>
<sequence>MPVKKTKKKPEFKKLIVSIVIGFVAVAFVGSFAYNYAAKRGKPNYIAVVNGEPIPLGSDSLFANLYRRFYEEERQKNPEKEITEEQNLQLLRRALDAAIQRTLILQYAKKEGLRVAKETVLARIIEKGYYATPEKDFDEERFANTPEADRKQIYKAEKEQLTIELFMDEHFNIVSTSEIETKSFYQLVDYGKKIEYIYLKYDDIPEEKLKKFYNENPRLFEQAHVAHILIKKDREKAEKILQELRKNTGKFEEIAKKESEDTTAEKGGDLGWFYRNDMVPEFSEAAFKLKKGEISDIVETPFGFHIIKALDNVKIKPYEEALPRVKREYVNTYREEVEKNVAEKSKNILEAVSRAPEKFEEIAEVYKLKPIRTDFITLSGQYILNEEQNAPLFELMGNQNLVELIFSTKINHIGGPVKVTNGEIIFKVIEEKKFDPEQYEKAKDYVTRIYTNLKQNNLFNDWYVHTRNNSKIVDNFNKFFYKRTPEKAQ</sequence>
<comment type="caution">
    <text evidence="5">The sequence shown here is derived from an EMBL/GenBank/DDBJ whole genome shotgun (WGS) entry which is preliminary data.</text>
</comment>
<feature type="domain" description="PpiC" evidence="4">
    <location>
        <begin position="220"/>
        <end position="311"/>
    </location>
</feature>
<dbReference type="PANTHER" id="PTHR47245">
    <property type="entry name" value="PEPTIDYLPROLYL ISOMERASE"/>
    <property type="match status" value="1"/>
</dbReference>
<evidence type="ECO:0000259" key="4">
    <source>
        <dbReference type="PROSITE" id="PS50198"/>
    </source>
</evidence>
<dbReference type="Pfam" id="PF13616">
    <property type="entry name" value="Rotamase_3"/>
    <property type="match status" value="1"/>
</dbReference>
<dbReference type="EMBL" id="QMQA01000199">
    <property type="protein sequence ID" value="RLE12021.1"/>
    <property type="molecule type" value="Genomic_DNA"/>
</dbReference>
<keyword evidence="3" id="KW-0812">Transmembrane</keyword>
<dbReference type="Pfam" id="PF13624">
    <property type="entry name" value="SurA_N_3"/>
    <property type="match status" value="1"/>
</dbReference>
<dbReference type="Gene3D" id="1.10.4030.10">
    <property type="entry name" value="Porin chaperone SurA, peptide-binding domain"/>
    <property type="match status" value="2"/>
</dbReference>